<keyword evidence="3" id="KW-1185">Reference proteome</keyword>
<name>A0ABW3AX08_9SPHI</name>
<dbReference type="InterPro" id="IPR018723">
    <property type="entry name" value="DUF2254_membrane"/>
</dbReference>
<evidence type="ECO:0000256" key="1">
    <source>
        <dbReference type="SAM" id="Phobius"/>
    </source>
</evidence>
<keyword evidence="1" id="KW-0472">Membrane</keyword>
<keyword evidence="1" id="KW-1133">Transmembrane helix</keyword>
<keyword evidence="1" id="KW-0812">Transmembrane</keyword>
<dbReference type="Proteomes" id="UP001597010">
    <property type="component" value="Unassembled WGS sequence"/>
</dbReference>
<evidence type="ECO:0000313" key="2">
    <source>
        <dbReference type="EMBL" id="MFD0795405.1"/>
    </source>
</evidence>
<dbReference type="EMBL" id="JBHTHZ010000014">
    <property type="protein sequence ID" value="MFD0795405.1"/>
    <property type="molecule type" value="Genomic_DNA"/>
</dbReference>
<proteinExistence type="predicted"/>
<feature type="transmembrane region" description="Helical" evidence="1">
    <location>
        <begin position="101"/>
        <end position="125"/>
    </location>
</feature>
<evidence type="ECO:0000313" key="3">
    <source>
        <dbReference type="Proteomes" id="UP001597010"/>
    </source>
</evidence>
<protein>
    <submittedName>
        <fullName evidence="2">DUF2254 domain-containing protein</fullName>
    </submittedName>
</protein>
<accession>A0ABW3AX08</accession>
<sequence>MIWLPNLFAWKKDGKQGDERYKIIIQPNSTYSFHLIKGILRWIRQHYSKVIGSIAFYPAIMAVCFLLLSWLILEMDYSPWGKHVKSQLSWLSLQDASTARVILSTVISGIMSLTVFSFSMVMIVLNQTASQLSNRILDSMIESRFQQVVLGFYIGTIVYALFILSTIRDTNNGIYVPALSIYLLIFLTVVDIFLFIYFLDYVTKTVKYETVIKRVQTQTLKTMKKLYRKTSGFFTAPQDQVVSEIYADVSGYFQGFDSAQLIQDAQKEKLLIAFQREKGAYVLRGACLMLVYANKAINDVQKQNLLMGVDFFNGQPIESNPDYGFRHLAEIAIKALSPGINDPATAVMCIHALGDLFAYRIDHALPLIIKDESDNIRIVIKEQPFNEMFQTCFYPIWEYGHKDSYIRKAMTDMLGQLIKLDTGFTHWQTLDGMFSKMNVVSVN</sequence>
<reference evidence="3" key="1">
    <citation type="journal article" date="2019" name="Int. J. Syst. Evol. Microbiol.">
        <title>The Global Catalogue of Microorganisms (GCM) 10K type strain sequencing project: providing services to taxonomists for standard genome sequencing and annotation.</title>
        <authorList>
            <consortium name="The Broad Institute Genomics Platform"/>
            <consortium name="The Broad Institute Genome Sequencing Center for Infectious Disease"/>
            <person name="Wu L."/>
            <person name="Ma J."/>
        </authorList>
    </citation>
    <scope>NUCLEOTIDE SEQUENCE [LARGE SCALE GENOMIC DNA]</scope>
    <source>
        <strain evidence="3">CCUG 61484</strain>
    </source>
</reference>
<comment type="caution">
    <text evidence="2">The sequence shown here is derived from an EMBL/GenBank/DDBJ whole genome shotgun (WGS) entry which is preliminary data.</text>
</comment>
<feature type="transmembrane region" description="Helical" evidence="1">
    <location>
        <begin position="50"/>
        <end position="73"/>
    </location>
</feature>
<feature type="transmembrane region" description="Helical" evidence="1">
    <location>
        <begin position="145"/>
        <end position="167"/>
    </location>
</feature>
<gene>
    <name evidence="2" type="ORF">ACFQZX_17415</name>
</gene>
<dbReference type="Pfam" id="PF10011">
    <property type="entry name" value="DUF2254"/>
    <property type="match status" value="1"/>
</dbReference>
<organism evidence="2 3">
    <name type="scientific">Mucilaginibacter litoreus</name>
    <dbReference type="NCBI Taxonomy" id="1048221"/>
    <lineage>
        <taxon>Bacteria</taxon>
        <taxon>Pseudomonadati</taxon>
        <taxon>Bacteroidota</taxon>
        <taxon>Sphingobacteriia</taxon>
        <taxon>Sphingobacteriales</taxon>
        <taxon>Sphingobacteriaceae</taxon>
        <taxon>Mucilaginibacter</taxon>
    </lineage>
</organism>
<dbReference type="RefSeq" id="WP_377118615.1">
    <property type="nucleotide sequence ID" value="NZ_JBHTHZ010000014.1"/>
</dbReference>
<feature type="transmembrane region" description="Helical" evidence="1">
    <location>
        <begin position="179"/>
        <end position="199"/>
    </location>
</feature>